<dbReference type="Pfam" id="PF00144">
    <property type="entry name" value="Beta-lactamase"/>
    <property type="match status" value="1"/>
</dbReference>
<sequence length="439" mass="45990">MRKTGMNSPAPPVSPPPRRPPGLLRRLLRSLGWTALVLLVLAAPTLAYHARWSWPRAVVPAVGTAQEQQRAAAGMDPELAARLMAIVRDARATSGLPSLSAAVARTDGLDWAGASGWADIDRGQAAGVASRYRTGSIAKPITAVAMMRLAEAGALDLDAPGADAVAGLPPGLAPLTARQLASHTAGVRHYSPMPYGWLWPGWFEANSQRHYPSVEAGLAMFADDRLRFAPGTGFQYSTFGYSLLSRLLEGASGRPFPELLAAQVFAPAGMTGTAVDTPDAMPDRVAFYVGEGGRYTAARPVDSSFRIAGGGMVSTPADLARLGVALQDGRLLSAEGIRAMWTAQPLADGSANPQNYALGWRVDQSTRLFVDGRPLQVVHHGGTQAGAAAFLLLVPEQGLAVAVMANSISGRAQVQDTALVLAQELLQVPAKVEATPGAD</sequence>
<comment type="caution">
    <text evidence="3">The sequence shown here is derived from an EMBL/GenBank/DDBJ whole genome shotgun (WGS) entry which is preliminary data.</text>
</comment>
<feature type="region of interest" description="Disordered" evidence="1">
    <location>
        <begin position="1"/>
        <end position="21"/>
    </location>
</feature>
<name>A0ABQ6Z6P7_9GAMM</name>
<evidence type="ECO:0000313" key="4">
    <source>
        <dbReference type="Proteomes" id="UP000788419"/>
    </source>
</evidence>
<evidence type="ECO:0000256" key="1">
    <source>
        <dbReference type="SAM" id="MobiDB-lite"/>
    </source>
</evidence>
<evidence type="ECO:0000259" key="2">
    <source>
        <dbReference type="Pfam" id="PF00144"/>
    </source>
</evidence>
<keyword evidence="4" id="KW-1185">Reference proteome</keyword>
<dbReference type="PANTHER" id="PTHR46825">
    <property type="entry name" value="D-ALANYL-D-ALANINE-CARBOXYPEPTIDASE/ENDOPEPTIDASE AMPH"/>
    <property type="match status" value="1"/>
</dbReference>
<proteinExistence type="predicted"/>
<organism evidence="3 4">
    <name type="scientific">Pseudoxanthomonas daejeonensis</name>
    <dbReference type="NCBI Taxonomy" id="266062"/>
    <lineage>
        <taxon>Bacteria</taxon>
        <taxon>Pseudomonadati</taxon>
        <taxon>Pseudomonadota</taxon>
        <taxon>Gammaproteobacteria</taxon>
        <taxon>Lysobacterales</taxon>
        <taxon>Lysobacteraceae</taxon>
        <taxon>Pseudoxanthomonas</taxon>
    </lineage>
</organism>
<dbReference type="SUPFAM" id="SSF56601">
    <property type="entry name" value="beta-lactamase/transpeptidase-like"/>
    <property type="match status" value="1"/>
</dbReference>
<dbReference type="EMBL" id="PDWN01000008">
    <property type="protein sequence ID" value="KAF1694349.1"/>
    <property type="molecule type" value="Genomic_DNA"/>
</dbReference>
<gene>
    <name evidence="3" type="ORF">CSC65_09165</name>
</gene>
<dbReference type="PANTHER" id="PTHR46825:SF9">
    <property type="entry name" value="BETA-LACTAMASE-RELATED DOMAIN-CONTAINING PROTEIN"/>
    <property type="match status" value="1"/>
</dbReference>
<dbReference type="InterPro" id="IPR012338">
    <property type="entry name" value="Beta-lactam/transpept-like"/>
</dbReference>
<dbReference type="Proteomes" id="UP000788419">
    <property type="component" value="Unassembled WGS sequence"/>
</dbReference>
<dbReference type="InterPro" id="IPR001466">
    <property type="entry name" value="Beta-lactam-related"/>
</dbReference>
<reference evidence="3 4" key="1">
    <citation type="submission" date="2017-10" db="EMBL/GenBank/DDBJ databases">
        <title>Whole genome sequencing of members of genus Pseudoxanthomonas.</title>
        <authorList>
            <person name="Kumar S."/>
            <person name="Bansal K."/>
            <person name="Kaur A."/>
            <person name="Patil P."/>
            <person name="Sharma S."/>
            <person name="Patil P.B."/>
        </authorList>
    </citation>
    <scope>NUCLEOTIDE SEQUENCE [LARGE SCALE GENOMIC DNA]</scope>
    <source>
        <strain evidence="3 4">DSM 17801</strain>
    </source>
</reference>
<dbReference type="Gene3D" id="3.40.710.10">
    <property type="entry name" value="DD-peptidase/beta-lactamase superfamily"/>
    <property type="match status" value="1"/>
</dbReference>
<dbReference type="InterPro" id="IPR050491">
    <property type="entry name" value="AmpC-like"/>
</dbReference>
<accession>A0ABQ6Z6P7</accession>
<evidence type="ECO:0000313" key="3">
    <source>
        <dbReference type="EMBL" id="KAF1694349.1"/>
    </source>
</evidence>
<feature type="domain" description="Beta-lactamase-related" evidence="2">
    <location>
        <begin position="85"/>
        <end position="414"/>
    </location>
</feature>
<feature type="compositionally biased region" description="Pro residues" evidence="1">
    <location>
        <begin position="9"/>
        <end position="20"/>
    </location>
</feature>
<protein>
    <recommendedName>
        <fullName evidence="2">Beta-lactamase-related domain-containing protein</fullName>
    </recommendedName>
</protein>